<accession>A0A3R9PIA8</accession>
<evidence type="ECO:0000259" key="7">
    <source>
        <dbReference type="Pfam" id="PF00156"/>
    </source>
</evidence>
<dbReference type="PANTHER" id="PTHR19278">
    <property type="entry name" value="OROTATE PHOSPHORIBOSYLTRANSFERASE"/>
    <property type="match status" value="1"/>
</dbReference>
<evidence type="ECO:0000256" key="6">
    <source>
        <dbReference type="HAMAP-Rule" id="MF_01208"/>
    </source>
</evidence>
<dbReference type="GO" id="GO:0044205">
    <property type="term" value="P:'de novo' UMP biosynthetic process"/>
    <property type="evidence" value="ECO:0007669"/>
    <property type="project" value="UniProtKB-UniRule"/>
</dbReference>
<evidence type="ECO:0000313" key="8">
    <source>
        <dbReference type="EMBL" id="RSL31286.1"/>
    </source>
</evidence>
<evidence type="ECO:0000313" key="9">
    <source>
        <dbReference type="Proteomes" id="UP000275076"/>
    </source>
</evidence>
<evidence type="ECO:0000256" key="1">
    <source>
        <dbReference type="ARBA" id="ARBA00004889"/>
    </source>
</evidence>
<proteinExistence type="inferred from homology"/>
<dbReference type="AlphaFoldDB" id="A0A3R9PIA8"/>
<evidence type="ECO:0000256" key="4">
    <source>
        <dbReference type="ARBA" id="ARBA00022679"/>
    </source>
</evidence>
<name>A0A3R9PIA8_9BACI</name>
<dbReference type="InterPro" id="IPR029057">
    <property type="entry name" value="PRTase-like"/>
</dbReference>
<dbReference type="SUPFAM" id="SSF53271">
    <property type="entry name" value="PRTase-like"/>
    <property type="match status" value="1"/>
</dbReference>
<comment type="catalytic activity">
    <reaction evidence="6">
        <text>orotidine 5'-phosphate + diphosphate = orotate + 5-phospho-alpha-D-ribose 1-diphosphate</text>
        <dbReference type="Rhea" id="RHEA:10380"/>
        <dbReference type="ChEBI" id="CHEBI:30839"/>
        <dbReference type="ChEBI" id="CHEBI:33019"/>
        <dbReference type="ChEBI" id="CHEBI:57538"/>
        <dbReference type="ChEBI" id="CHEBI:58017"/>
        <dbReference type="EC" id="2.4.2.10"/>
    </reaction>
</comment>
<keyword evidence="6" id="KW-0460">Magnesium</keyword>
<comment type="similarity">
    <text evidence="6">Belongs to the purine/pyrimidine phosphoribosyltransferase family. PyrE subfamily.</text>
</comment>
<comment type="function">
    <text evidence="6">Catalyzes the transfer of a ribosyl phosphate group from 5-phosphoribose 1-diphosphate to orotate, leading to the formation of orotidine monophosphate (OMP).</text>
</comment>
<dbReference type="PANTHER" id="PTHR19278:SF9">
    <property type="entry name" value="URIDINE 5'-MONOPHOSPHATE SYNTHASE"/>
    <property type="match status" value="1"/>
</dbReference>
<feature type="binding site" evidence="6">
    <location>
        <position position="94"/>
    </location>
    <ligand>
        <name>5-phospho-alpha-D-ribose 1-diphosphate</name>
        <dbReference type="ChEBI" id="CHEBI:58017"/>
        <note>ligand shared between dimeric partners</note>
    </ligand>
</feature>
<comment type="cofactor">
    <cofactor evidence="6">
        <name>Mg(2+)</name>
        <dbReference type="ChEBI" id="CHEBI:18420"/>
    </cofactor>
</comment>
<organism evidence="8 9">
    <name type="scientific">Salibacterium salarium</name>
    <dbReference type="NCBI Taxonomy" id="284579"/>
    <lineage>
        <taxon>Bacteria</taxon>
        <taxon>Bacillati</taxon>
        <taxon>Bacillota</taxon>
        <taxon>Bacilli</taxon>
        <taxon>Bacillales</taxon>
        <taxon>Bacillaceae</taxon>
    </lineage>
</organism>
<keyword evidence="3 6" id="KW-0328">Glycosyltransferase</keyword>
<feature type="binding site" evidence="6">
    <location>
        <position position="98"/>
    </location>
    <ligand>
        <name>5-phospho-alpha-D-ribose 1-diphosphate</name>
        <dbReference type="ChEBI" id="CHEBI:58017"/>
        <note>ligand shared between dimeric partners</note>
    </ligand>
</feature>
<reference evidence="8 9" key="1">
    <citation type="submission" date="2018-10" db="EMBL/GenBank/DDBJ databases">
        <title>Draft genome sequence of Bacillus salarius IM0101, isolated from a hypersaline soil in Inner Mongolia, China.</title>
        <authorList>
            <person name="Yamprayoonswat W."/>
            <person name="Boonvisut S."/>
            <person name="Jumpathong W."/>
            <person name="Sittihan S."/>
            <person name="Ruangsuj P."/>
            <person name="Wanthongcharoen S."/>
            <person name="Thongpramul N."/>
            <person name="Pimmason S."/>
            <person name="Yu B."/>
            <person name="Yasawong M."/>
        </authorList>
    </citation>
    <scope>NUCLEOTIDE SEQUENCE [LARGE SCALE GENOMIC DNA]</scope>
    <source>
        <strain evidence="8 9">IM0101</strain>
    </source>
</reference>
<dbReference type="Gene3D" id="3.40.50.2020">
    <property type="match status" value="1"/>
</dbReference>
<keyword evidence="5 6" id="KW-0665">Pyrimidine biosynthesis</keyword>
<keyword evidence="9" id="KW-1185">Reference proteome</keyword>
<dbReference type="HAMAP" id="MF_01208">
    <property type="entry name" value="PyrE"/>
    <property type="match status" value="1"/>
</dbReference>
<feature type="domain" description="Phosphoribosyltransferase" evidence="7">
    <location>
        <begin position="53"/>
        <end position="155"/>
    </location>
</feature>
<dbReference type="NCBIfam" id="TIGR00336">
    <property type="entry name" value="pyrE"/>
    <property type="match status" value="1"/>
</dbReference>
<feature type="binding site" evidence="6">
    <location>
        <position position="100"/>
    </location>
    <ligand>
        <name>5-phospho-alpha-D-ribose 1-diphosphate</name>
        <dbReference type="ChEBI" id="CHEBI:58017"/>
        <note>ligand shared between dimeric partners</note>
    </ligand>
</feature>
<comment type="caution">
    <text evidence="6">Lacks conserved residue(s) required for the propagation of feature annotation.</text>
</comment>
<dbReference type="GO" id="GO:0000287">
    <property type="term" value="F:magnesium ion binding"/>
    <property type="evidence" value="ECO:0007669"/>
    <property type="project" value="UniProtKB-UniRule"/>
</dbReference>
<comment type="subunit">
    <text evidence="6">Homodimer.</text>
</comment>
<dbReference type="Pfam" id="PF00156">
    <property type="entry name" value="Pribosyltran"/>
    <property type="match status" value="1"/>
</dbReference>
<dbReference type="GO" id="GO:0004588">
    <property type="term" value="F:orotate phosphoribosyltransferase activity"/>
    <property type="evidence" value="ECO:0007669"/>
    <property type="project" value="UniProtKB-UniRule"/>
</dbReference>
<comment type="caution">
    <text evidence="8">The sequence shown here is derived from an EMBL/GenBank/DDBJ whole genome shotgun (WGS) entry which is preliminary data.</text>
</comment>
<feature type="binding site" evidence="6">
    <location>
        <position position="124"/>
    </location>
    <ligand>
        <name>orotate</name>
        <dbReference type="ChEBI" id="CHEBI:30839"/>
    </ligand>
</feature>
<comment type="pathway">
    <text evidence="1 6">Pyrimidine metabolism; UMP biosynthesis via de novo pathway; UMP from orotate: step 1/2.</text>
</comment>
<dbReference type="EC" id="2.4.2.10" evidence="2 6"/>
<dbReference type="InterPro" id="IPR023031">
    <property type="entry name" value="OPRT"/>
</dbReference>
<dbReference type="InterPro" id="IPR004467">
    <property type="entry name" value="Or_phspho_trans_dom"/>
</dbReference>
<evidence type="ECO:0000256" key="2">
    <source>
        <dbReference type="ARBA" id="ARBA00011971"/>
    </source>
</evidence>
<protein>
    <recommendedName>
        <fullName evidence="2 6">Orotate phosphoribosyltransferase</fullName>
        <shortName evidence="6">OPRT</shortName>
        <shortName evidence="6">OPRTase</shortName>
        <ecNumber evidence="2 6">2.4.2.10</ecNumber>
    </recommendedName>
</protein>
<keyword evidence="4 6" id="KW-0808">Transferase</keyword>
<dbReference type="GO" id="GO:0019856">
    <property type="term" value="P:pyrimidine nucleobase biosynthetic process"/>
    <property type="evidence" value="ECO:0007669"/>
    <property type="project" value="TreeGrafter"/>
</dbReference>
<evidence type="ECO:0000256" key="5">
    <source>
        <dbReference type="ARBA" id="ARBA00022975"/>
    </source>
</evidence>
<dbReference type="UniPathway" id="UPA00070">
    <property type="reaction ID" value="UER00119"/>
</dbReference>
<gene>
    <name evidence="6" type="primary">pyrE</name>
    <name evidence="8" type="ORF">D7Z54_21605</name>
</gene>
<dbReference type="Proteomes" id="UP000275076">
    <property type="component" value="Unassembled WGS sequence"/>
</dbReference>
<dbReference type="EMBL" id="RBVX01000026">
    <property type="protein sequence ID" value="RSL31286.1"/>
    <property type="molecule type" value="Genomic_DNA"/>
</dbReference>
<dbReference type="RefSeq" id="WP_125558902.1">
    <property type="nucleotide sequence ID" value="NZ_RBVX01000026.1"/>
</dbReference>
<feature type="binding site" description="in other chain" evidence="6">
    <location>
        <begin position="120"/>
        <end position="128"/>
    </location>
    <ligand>
        <name>5-phospho-alpha-D-ribose 1-diphosphate</name>
        <dbReference type="ChEBI" id="CHEBI:58017"/>
        <note>ligand shared between dimeric partners</note>
    </ligand>
</feature>
<evidence type="ECO:0000256" key="3">
    <source>
        <dbReference type="ARBA" id="ARBA00022676"/>
    </source>
</evidence>
<dbReference type="CDD" id="cd06223">
    <property type="entry name" value="PRTases_typeI"/>
    <property type="match status" value="1"/>
</dbReference>
<dbReference type="InterPro" id="IPR000836">
    <property type="entry name" value="PRTase_dom"/>
</dbReference>
<dbReference type="OrthoDB" id="9802134at2"/>
<sequence>MKYWLAEELLKIEAVSLSPNNPYTWTSGIKSPIYCDNRLTLSYPGLRKSIANGLAEMVKEKFGDADVVAGTATAGIPHAALVADLLDLPMIYVRSSSKSHGKENRIEGHLPSDQKVVIIEDLISTAGSVVKVKDAVTEGGATVLGTAAIFTYGLNKGEEVLREANLSYYTLTDYGTLIDTALQNNYLTDQEAERLHLWKKDPENEEWLTAASSAKKE</sequence>